<proteinExistence type="inferred from homology"/>
<evidence type="ECO:0000313" key="3">
    <source>
        <dbReference type="EMBL" id="CZR57555.1"/>
    </source>
</evidence>
<dbReference type="Gene3D" id="3.40.50.10540">
    <property type="entry name" value="Crotonobetainyl-coa:carnitine coa-transferase, domain 1"/>
    <property type="match status" value="1"/>
</dbReference>
<protein>
    <submittedName>
        <fullName evidence="3">Related to acyl-CoA transferases/carnitine dehydratase</fullName>
    </submittedName>
</protein>
<keyword evidence="2 3" id="KW-0808">Transferase</keyword>
<evidence type="ECO:0000256" key="2">
    <source>
        <dbReference type="ARBA" id="ARBA00022679"/>
    </source>
</evidence>
<evidence type="ECO:0000313" key="4">
    <source>
        <dbReference type="Proteomes" id="UP000184330"/>
    </source>
</evidence>
<accession>A0A1L7WXT4</accession>
<dbReference type="PANTHER" id="PTHR48207:SF3">
    <property type="entry name" value="SUCCINATE--HYDROXYMETHYLGLUTARATE COA-TRANSFERASE"/>
    <property type="match status" value="1"/>
</dbReference>
<dbReference type="STRING" id="576137.A0A1L7WXT4"/>
<dbReference type="InterPro" id="IPR023606">
    <property type="entry name" value="CoA-Trfase_III_dom_1_sf"/>
</dbReference>
<dbReference type="OrthoDB" id="3595135at2759"/>
<reference evidence="3 4" key="1">
    <citation type="submission" date="2016-03" db="EMBL/GenBank/DDBJ databases">
        <authorList>
            <person name="Ploux O."/>
        </authorList>
    </citation>
    <scope>NUCLEOTIDE SEQUENCE [LARGE SCALE GENOMIC DNA]</scope>
    <source>
        <strain evidence="3 4">UAMH 11012</strain>
    </source>
</reference>
<dbReference type="Gene3D" id="3.30.1540.10">
    <property type="entry name" value="formyl-coa transferase, domain 3"/>
    <property type="match status" value="1"/>
</dbReference>
<sequence>MEITSARRRYHKIYQALRNRPRLSSIPHFSTRTPFCTRSFSTHEYRPLSKPHIQHNFRNHISTSSNRCYCSTPSPNTSSPTPLDGITVIALEQVISAPYCTRHLADSGARVIKIERPGTGDFARLYDTRASGLCSHFAWVNRSKESLALDIKDTKDLEILKRLIRGSDVFIQNLKPGIAARMGLGYEDLRKENERLIVCDISGYGSSGPYTKKKAYDLLIQAEAGLLSITGTEITPSKVGISIADIAAGMYAYSNIMAALMLRQKTGKGCRIDVSMLECMVEWMGFPMFFAYGGKEGPRRRGSDHASIYPYGVFRTGKGEGTVMLGLQNEREWKVFCEGVLEMPELVAEERFNGSTKRSENREALKEFIEEAFKGMTVEEVVEKLDKAEIGNSKVNDMQDVWDHPQLEARNMWTEVETEHGKLKSLLPPGTPSTFQPTMGPIPRVGEHNEKILRELEDCVFARQDRKGKV</sequence>
<gene>
    <name evidence="3" type="ORF">PAC_07444</name>
</gene>
<organism evidence="3 4">
    <name type="scientific">Phialocephala subalpina</name>
    <dbReference type="NCBI Taxonomy" id="576137"/>
    <lineage>
        <taxon>Eukaryota</taxon>
        <taxon>Fungi</taxon>
        <taxon>Dikarya</taxon>
        <taxon>Ascomycota</taxon>
        <taxon>Pezizomycotina</taxon>
        <taxon>Leotiomycetes</taxon>
        <taxon>Helotiales</taxon>
        <taxon>Mollisiaceae</taxon>
        <taxon>Phialocephala</taxon>
        <taxon>Phialocephala fortinii species complex</taxon>
    </lineage>
</organism>
<dbReference type="Proteomes" id="UP000184330">
    <property type="component" value="Unassembled WGS sequence"/>
</dbReference>
<dbReference type="PANTHER" id="PTHR48207">
    <property type="entry name" value="SUCCINATE--HYDROXYMETHYLGLUTARATE COA-TRANSFERASE"/>
    <property type="match status" value="1"/>
</dbReference>
<dbReference type="SUPFAM" id="SSF89796">
    <property type="entry name" value="CoA-transferase family III (CaiB/BaiF)"/>
    <property type="match status" value="1"/>
</dbReference>
<name>A0A1L7WXT4_9HELO</name>
<evidence type="ECO:0000256" key="1">
    <source>
        <dbReference type="ARBA" id="ARBA00008383"/>
    </source>
</evidence>
<keyword evidence="4" id="KW-1185">Reference proteome</keyword>
<dbReference type="GO" id="GO:0008410">
    <property type="term" value="F:CoA-transferase activity"/>
    <property type="evidence" value="ECO:0007669"/>
    <property type="project" value="TreeGrafter"/>
</dbReference>
<dbReference type="EMBL" id="FJOG01000010">
    <property type="protein sequence ID" value="CZR57555.1"/>
    <property type="molecule type" value="Genomic_DNA"/>
</dbReference>
<dbReference type="InterPro" id="IPR050483">
    <property type="entry name" value="CoA-transferase_III_domain"/>
</dbReference>
<comment type="similarity">
    <text evidence="1">Belongs to the CoA-transferase III family.</text>
</comment>
<dbReference type="InterPro" id="IPR003673">
    <property type="entry name" value="CoA-Trfase_fam_III"/>
</dbReference>
<dbReference type="InterPro" id="IPR044855">
    <property type="entry name" value="CoA-Trfase_III_dom3_sf"/>
</dbReference>
<dbReference type="AlphaFoldDB" id="A0A1L7WXT4"/>
<dbReference type="Pfam" id="PF02515">
    <property type="entry name" value="CoA_transf_3"/>
    <property type="match status" value="1"/>
</dbReference>